<feature type="transmembrane region" description="Helical" evidence="6">
    <location>
        <begin position="7"/>
        <end position="28"/>
    </location>
</feature>
<sequence length="1545" mass="172930">MTKKIKWACAVVAAPFILFAALALLFYFPPFQNWAVKQVALYASDKTGMQISVAHVNLEFPLDLGIEGVKVIQPNDSLPQVRDTVADVRKLIADVRLWPLLHQQVEIDELAIEDMRLNTANFVHEARVKGHIGRLDLQAHGIDLAAQTLKVDVAHLKDAVLSVAMSDTVPKDTTKSENHWKIEVGKVSVMRTALTVDLPGDTLRLKAYLGETVVEEGRFDLFKASYEVKKFDLTGGCFQYDNLLKARTKGLDPNHVALSEVAVGIDSLGYVSEKLSLRLRRLAFKEQSGLQLTALKGVVEMDTTRLRLPDLYLKTPHSALQARVDLPFDAFAAQRPGIFRVWLNATLGKQDLLPFMATLPPAFRRQWPTWGLTVSGLLRGNLQRLRFTNLAVSLPTVGSLYANGFLSHLDKPARLEGDVTLYARTSYIGFATTMLPRQQQKAFNIPAGISVDGRLRFSSAYYAGDVTVRQGQGSAFVQARLDAKRMTYQAKLLARRFPIGNFVPRQKLYPFTGNIELYGTGTDLMSPHSRIKAKARIDRFRYAQYDLSGVTAEATLSKGTANAFIHGESPLLKGSISLAALLGHHMFKGTVACDLKQADLYRLHLVDKPLMTSLCAHLDIASDFKQFHKVQGHIGEVTIEENQRRYRPNDMFIDVLARRDTTYAAFSSGDFQLHFAGSGNYERLLDESQIFVDELQRQLKRRTIDQPRLRHRLPDAHVFLRSGKDNIFVRFLQQYGCQFARADIDMHSSRQSGLNGSMLIDSLVVDSVLLDTVKFRIHSAEERGIYRAEVINNKKNPHYVFRAIADGQLNEHGSSLRARLYDESNRLGIDVSLLAAMEDQGLRLSVSSPRPILGYKAFSVNDSNYVYLGDDRRLSANLELKASDGMGVQVYTNDANHEALQDMTVSLHRFRLQDILSVLPYMPAISGELNGDYHLIQTYDALSVSSDMSIRNFVYEHCPMGNIGTEFVYMPKQDGTHAVDGVLTQNGKEIATVNGSYRSGGSGQLDVQLDLERLPMELANGFIPKQVIGFKGYAEGNLEVKGTPSRPRVNGEVYLDSAYLVSIPYGVEMRFDNDPVTIKDSKLLFENFQMYAHNDSPLMVAGVFDFSDLDRMRMDVQMRARNFLIIDAKESSRSEAFGKAFVNFYAQMKGRVDNLTMRGKLDILGSTDMTYILRDSPITTDNQLDDLVKFTDFKDETTQVINRPPLTGFNMDLSMSINESAHILCALNSDKSNYVDLIGGGNLRMQYNMVDNLRLNGRYTLSNGEMKYALPVIPLKTFSIHDGSYIRFNGDPMNPGLNITATEKIKAAVSSNGGTGRSVDFDCGVKISKTLKNMGLEFIIDAPEDMEVSNQLNTMGKEARGKVAVTMLTTGMYLTDGNTSSFSMNSALSAFLQSQINSIAGNALRTLDLSFGMDNTTDAGGNQHTDYSFKFAKRLWNNKLRIIVGGKLSTGPDVANQNESFFSNVSFEYRLNEASTQYLRLFYNRDSYDWLEGDMGLYGGGFIWRRKLQHFQDLFRFKEAKDEIPPAPVKPSKTPTIKNERNEKK</sequence>
<name>H1HPY6_9BACT</name>
<comment type="subcellular location">
    <subcellularLocation>
        <location evidence="1">Membrane</location>
        <topology evidence="1">Single-pass membrane protein</topology>
    </subcellularLocation>
</comment>
<protein>
    <recommendedName>
        <fullName evidence="7">Translocation and assembly module TamB C-terminal domain-containing protein</fullName>
    </recommendedName>
</protein>
<evidence type="ECO:0000256" key="5">
    <source>
        <dbReference type="SAM" id="MobiDB-lite"/>
    </source>
</evidence>
<keyword evidence="9" id="KW-1185">Reference proteome</keyword>
<gene>
    <name evidence="8" type="ORF">HMPREF9944_02311</name>
</gene>
<dbReference type="Proteomes" id="UP000003167">
    <property type="component" value="Unassembled WGS sequence"/>
</dbReference>
<evidence type="ECO:0000256" key="4">
    <source>
        <dbReference type="ARBA" id="ARBA00023136"/>
    </source>
</evidence>
<accession>H1HPY6</accession>
<organism evidence="8 9">
    <name type="scientific">Segatella maculosa OT 289</name>
    <dbReference type="NCBI Taxonomy" id="999422"/>
    <lineage>
        <taxon>Bacteria</taxon>
        <taxon>Pseudomonadati</taxon>
        <taxon>Bacteroidota</taxon>
        <taxon>Bacteroidia</taxon>
        <taxon>Bacteroidales</taxon>
        <taxon>Prevotellaceae</taxon>
        <taxon>Segatella</taxon>
    </lineage>
</organism>
<proteinExistence type="predicted"/>
<dbReference type="STRING" id="999422.HMPREF9944_02311"/>
<dbReference type="HOGENOM" id="CLU_002997_0_0_10"/>
<comment type="caution">
    <text evidence="8">The sequence shown here is derived from an EMBL/GenBank/DDBJ whole genome shotgun (WGS) entry which is preliminary data.</text>
</comment>
<evidence type="ECO:0000259" key="7">
    <source>
        <dbReference type="Pfam" id="PF04357"/>
    </source>
</evidence>
<evidence type="ECO:0000313" key="9">
    <source>
        <dbReference type="Proteomes" id="UP000003167"/>
    </source>
</evidence>
<evidence type="ECO:0000256" key="3">
    <source>
        <dbReference type="ARBA" id="ARBA00022989"/>
    </source>
</evidence>
<evidence type="ECO:0000313" key="8">
    <source>
        <dbReference type="EMBL" id="EHO67210.1"/>
    </source>
</evidence>
<evidence type="ECO:0000256" key="6">
    <source>
        <dbReference type="SAM" id="Phobius"/>
    </source>
</evidence>
<dbReference type="Pfam" id="PF04357">
    <property type="entry name" value="TamB"/>
    <property type="match status" value="1"/>
</dbReference>
<dbReference type="GO" id="GO:0009306">
    <property type="term" value="P:protein secretion"/>
    <property type="evidence" value="ECO:0007669"/>
    <property type="project" value="InterPro"/>
</dbReference>
<evidence type="ECO:0000256" key="1">
    <source>
        <dbReference type="ARBA" id="ARBA00004167"/>
    </source>
</evidence>
<feature type="region of interest" description="Disordered" evidence="5">
    <location>
        <begin position="1522"/>
        <end position="1545"/>
    </location>
</feature>
<reference evidence="8 9" key="1">
    <citation type="submission" date="2011-12" db="EMBL/GenBank/DDBJ databases">
        <title>The Genome Sequence of Prevotella maculosa OT 289.</title>
        <authorList>
            <consortium name="The Broad Institute Genome Sequencing Platform"/>
            <person name="Earl A."/>
            <person name="Ward D."/>
            <person name="Feldgarden M."/>
            <person name="Gevers D."/>
            <person name="Izard J."/>
            <person name="Blanton J.M."/>
            <person name="Mathney J."/>
            <person name="Tanner A.C."/>
            <person name="Dewhirst F.E."/>
            <person name="Young S.K."/>
            <person name="Zeng Q."/>
            <person name="Gargeya S."/>
            <person name="Fitzgerald M."/>
            <person name="Haas B."/>
            <person name="Abouelleil A."/>
            <person name="Alvarado L."/>
            <person name="Arachchi H.M."/>
            <person name="Berlin A."/>
            <person name="Chapman S.B."/>
            <person name="Gearin G."/>
            <person name="Goldberg J."/>
            <person name="Griggs A."/>
            <person name="Gujja S."/>
            <person name="Hansen M."/>
            <person name="Heiman D."/>
            <person name="Howarth C."/>
            <person name="Larimer J."/>
            <person name="Lui A."/>
            <person name="MacDonald P.J.P."/>
            <person name="McCowen C."/>
            <person name="Montmayeur A."/>
            <person name="Murphy C."/>
            <person name="Neiman D."/>
            <person name="Pearson M."/>
            <person name="Priest M."/>
            <person name="Roberts A."/>
            <person name="Saif S."/>
            <person name="Shea T."/>
            <person name="Sisk P."/>
            <person name="Stolte C."/>
            <person name="Sykes S."/>
            <person name="Wortman J."/>
            <person name="Nusbaum C."/>
            <person name="Birren B."/>
        </authorList>
    </citation>
    <scope>NUCLEOTIDE SEQUENCE [LARGE SCALE GENOMIC DNA]</scope>
    <source>
        <strain evidence="8 9">OT 289</strain>
    </source>
</reference>
<dbReference type="OrthoDB" id="9811276at2"/>
<keyword evidence="4 6" id="KW-0472">Membrane</keyword>
<keyword evidence="3 6" id="KW-1133">Transmembrane helix</keyword>
<dbReference type="InterPro" id="IPR007452">
    <property type="entry name" value="TamB_C"/>
</dbReference>
<dbReference type="PANTHER" id="PTHR36985:SF1">
    <property type="entry name" value="TRANSLOCATION AND ASSEMBLY MODULE SUBUNIT TAMB"/>
    <property type="match status" value="1"/>
</dbReference>
<keyword evidence="2 6" id="KW-0812">Transmembrane</keyword>
<evidence type="ECO:0000256" key="2">
    <source>
        <dbReference type="ARBA" id="ARBA00022692"/>
    </source>
</evidence>
<dbReference type="GO" id="GO:0005886">
    <property type="term" value="C:plasma membrane"/>
    <property type="evidence" value="ECO:0007669"/>
    <property type="project" value="InterPro"/>
</dbReference>
<feature type="domain" description="Translocation and assembly module TamB C-terminal" evidence="7">
    <location>
        <begin position="1098"/>
        <end position="1484"/>
    </location>
</feature>
<dbReference type="RefSeq" id="WP_008566317.1">
    <property type="nucleotide sequence ID" value="NZ_JH594509.1"/>
</dbReference>
<dbReference type="EMBL" id="AGEK01000037">
    <property type="protein sequence ID" value="EHO67210.1"/>
    <property type="molecule type" value="Genomic_DNA"/>
</dbReference>
<dbReference type="PATRIC" id="fig|999422.3.peg.2338"/>
<dbReference type="PANTHER" id="PTHR36985">
    <property type="entry name" value="TRANSLOCATION AND ASSEMBLY MODULE SUBUNIT TAMB"/>
    <property type="match status" value="1"/>
</dbReference>